<dbReference type="AlphaFoldDB" id="A0A832MMD8"/>
<organism evidence="1">
    <name type="scientific">Eiseniibacteriota bacterium</name>
    <dbReference type="NCBI Taxonomy" id="2212470"/>
    <lineage>
        <taxon>Bacteria</taxon>
        <taxon>Candidatus Eiseniibacteriota</taxon>
    </lineage>
</organism>
<evidence type="ECO:0000313" key="1">
    <source>
        <dbReference type="EMBL" id="HGZ43701.1"/>
    </source>
</evidence>
<dbReference type="SFLD" id="SFLDG01018">
    <property type="entry name" value="Squalene/Phytoene_Synthase_Lik"/>
    <property type="match status" value="1"/>
</dbReference>
<accession>A0A832MMD8</accession>
<name>A0A832MMD8_UNCEI</name>
<proteinExistence type="predicted"/>
<dbReference type="SFLD" id="SFLDS00005">
    <property type="entry name" value="Isoprenoid_Synthase_Type_I"/>
    <property type="match status" value="1"/>
</dbReference>
<dbReference type="PANTHER" id="PTHR11626:SF2">
    <property type="entry name" value="SQUALENE SYNTHASE"/>
    <property type="match status" value="1"/>
</dbReference>
<dbReference type="Gene3D" id="1.10.600.10">
    <property type="entry name" value="Farnesyl Diphosphate Synthase"/>
    <property type="match status" value="1"/>
</dbReference>
<dbReference type="GO" id="GO:0045338">
    <property type="term" value="P:farnesyl diphosphate metabolic process"/>
    <property type="evidence" value="ECO:0007669"/>
    <property type="project" value="InterPro"/>
</dbReference>
<dbReference type="GO" id="GO:0051996">
    <property type="term" value="F:squalene synthase [NAD(P)H] activity"/>
    <property type="evidence" value="ECO:0007669"/>
    <property type="project" value="InterPro"/>
</dbReference>
<dbReference type="Pfam" id="PF00494">
    <property type="entry name" value="SQS_PSY"/>
    <property type="match status" value="1"/>
</dbReference>
<gene>
    <name evidence="1" type="ORF">ENR23_09805</name>
</gene>
<dbReference type="EMBL" id="DSQF01000020">
    <property type="protein sequence ID" value="HGZ43701.1"/>
    <property type="molecule type" value="Genomic_DNA"/>
</dbReference>
<dbReference type="InterPro" id="IPR002060">
    <property type="entry name" value="Squ/phyt_synthse"/>
</dbReference>
<sequence length="356" mass="38112">MPHAAATPEDLRYCRAVLPRVSRTFALNIRLLAGVLAEAVRTGYLLCRSADALEDSWPGAPHEIEARFDALLAGLGGDAQAARDLAAAAGARLAAGGAAGVPGGARARDAVAAELALVAHLPAVLRVHAALAAADREAVAECVRTMARGMRRYAARAAGRARGAPYLDDEGELHDYCWVVAGCVGTMLTRLAGQRLGGLAARDEARLHELAPVVGEALQLTNILLDWPSDVRRGRCHVPAAWLDEAGLAPTDLVGADRPGVRALAARLERLARAALGRVPDYLALVPRRAVRYRLFVAWPALWALRSLEHARRDPEFPWGEARPRLPRAELWRVALGALIAPEPADPLRRAAWSAR</sequence>
<dbReference type="InterPro" id="IPR044844">
    <property type="entry name" value="Trans_IPPS_euk-type"/>
</dbReference>
<dbReference type="PANTHER" id="PTHR11626">
    <property type="entry name" value="FARNESYL-DIPHOSPHATE FARNESYLTRANSFERASE"/>
    <property type="match status" value="1"/>
</dbReference>
<protein>
    <recommendedName>
        <fullName evidence="2">Squalene/phytoene synthase family protein</fullName>
    </recommendedName>
</protein>
<dbReference type="InterPro" id="IPR008949">
    <property type="entry name" value="Isoprenoid_synthase_dom_sf"/>
</dbReference>
<dbReference type="SUPFAM" id="SSF48576">
    <property type="entry name" value="Terpenoid synthases"/>
    <property type="match status" value="1"/>
</dbReference>
<comment type="caution">
    <text evidence="1">The sequence shown here is derived from an EMBL/GenBank/DDBJ whole genome shotgun (WGS) entry which is preliminary data.</text>
</comment>
<evidence type="ECO:0008006" key="2">
    <source>
        <dbReference type="Google" id="ProtNLM"/>
    </source>
</evidence>
<reference evidence="1" key="1">
    <citation type="journal article" date="2020" name="mSystems">
        <title>Genome- and Community-Level Interaction Insights into Carbon Utilization and Element Cycling Functions of Hydrothermarchaeota in Hydrothermal Sediment.</title>
        <authorList>
            <person name="Zhou Z."/>
            <person name="Liu Y."/>
            <person name="Xu W."/>
            <person name="Pan J."/>
            <person name="Luo Z.H."/>
            <person name="Li M."/>
        </authorList>
    </citation>
    <scope>NUCLEOTIDE SEQUENCE [LARGE SCALE GENOMIC DNA]</scope>
    <source>
        <strain evidence="1">SpSt-381</strain>
    </source>
</reference>